<dbReference type="InterPro" id="IPR013783">
    <property type="entry name" value="Ig-like_fold"/>
</dbReference>
<dbReference type="SMART" id="SM00408">
    <property type="entry name" value="IGc2"/>
    <property type="match status" value="3"/>
</dbReference>
<evidence type="ECO:0000256" key="7">
    <source>
        <dbReference type="SAM" id="Phobius"/>
    </source>
</evidence>
<dbReference type="SUPFAM" id="SSF48726">
    <property type="entry name" value="Immunoglobulin"/>
    <property type="match status" value="3"/>
</dbReference>
<accession>A0A8B7ZXX7</accession>
<dbReference type="RefSeq" id="XP_022110264.1">
    <property type="nucleotide sequence ID" value="XM_022254572.1"/>
</dbReference>
<dbReference type="SMART" id="SM00409">
    <property type="entry name" value="IG"/>
    <property type="match status" value="3"/>
</dbReference>
<dbReference type="OrthoDB" id="10055806at2759"/>
<keyword evidence="2 7" id="KW-0472">Membrane</keyword>
<keyword evidence="4" id="KW-0325">Glycoprotein</keyword>
<evidence type="ECO:0000256" key="4">
    <source>
        <dbReference type="ARBA" id="ARBA00023180"/>
    </source>
</evidence>
<dbReference type="Gene3D" id="2.60.40.10">
    <property type="entry name" value="Immunoglobulins"/>
    <property type="match status" value="3"/>
</dbReference>
<evidence type="ECO:0000256" key="6">
    <source>
        <dbReference type="SAM" id="MobiDB-lite"/>
    </source>
</evidence>
<dbReference type="InterPro" id="IPR013098">
    <property type="entry name" value="Ig_I-set"/>
</dbReference>
<feature type="region of interest" description="Disordered" evidence="6">
    <location>
        <begin position="485"/>
        <end position="537"/>
    </location>
</feature>
<evidence type="ECO:0000256" key="8">
    <source>
        <dbReference type="SAM" id="SignalP"/>
    </source>
</evidence>
<evidence type="ECO:0000256" key="5">
    <source>
        <dbReference type="ARBA" id="ARBA00023319"/>
    </source>
</evidence>
<feature type="chain" id="PRO_5034907352" evidence="8">
    <location>
        <begin position="22"/>
        <end position="582"/>
    </location>
</feature>
<dbReference type="GO" id="GO:0005886">
    <property type="term" value="C:plasma membrane"/>
    <property type="evidence" value="ECO:0007669"/>
    <property type="project" value="TreeGrafter"/>
</dbReference>
<keyword evidence="3" id="KW-1015">Disulfide bond</keyword>
<sequence length="582" mass="62163">MSARRVATPVVLQTILAAVSAAVVFLDSPEDLVLAAGNTAVLRCSVEPQGTEREPVKWVHLESNRILSEDSVVMGPTRDKYSVVRNHGGGEYTLKISAIQLGDEGEYRCMCGSEYRSAVLTVVVPPDAGYPLCHVQPNPTKQRPGGTAELSCTSHGGTPPADLVWHRGDLLISDVTTQANALQHMVTASDNGVRFTCFAKSKAPSLPVRKCETMVLNIPPEASISPQLHVVQPGESVTYTCAGAGIPAVTGYRWLVNYIDVTGEENRGQRYKLLDDNRTLRITDARSWEDGALIACEVSTHSGLIGRAWAKLSINSPPVMSTTKEVNPGLLLPTTDNVPIENDKKKIGPTVLKPQTNSATAGVVAGAILATVGIILALVVIAILLTKTKASGQFSMATANKKKCFEDKPGLSTGTIKKMDECPIYAKPDKLRKGPAPVPPSAAAPAPECALATQKKKARKNHHSYEKVDILGCSLPGQAYTLPVRLQSKAPATPTTRRSDTSRLLKAQAPPPPGFPLPPLPRKSPVPTPQHPPNNELLYADLDLPATRETINQSHNSTAGVDYAILPVHNSVNSGGYDWGTS</sequence>
<feature type="transmembrane region" description="Helical" evidence="7">
    <location>
        <begin position="363"/>
        <end position="386"/>
    </location>
</feature>
<dbReference type="GO" id="GO:0050839">
    <property type="term" value="F:cell adhesion molecule binding"/>
    <property type="evidence" value="ECO:0007669"/>
    <property type="project" value="TreeGrafter"/>
</dbReference>
<reference evidence="11" key="1">
    <citation type="submission" date="2025-08" db="UniProtKB">
        <authorList>
            <consortium name="RefSeq"/>
        </authorList>
    </citation>
    <scope>IDENTIFICATION</scope>
</reference>
<dbReference type="GO" id="GO:0098609">
    <property type="term" value="P:cell-cell adhesion"/>
    <property type="evidence" value="ECO:0007669"/>
    <property type="project" value="TreeGrafter"/>
</dbReference>
<dbReference type="InterPro" id="IPR051275">
    <property type="entry name" value="Cell_adhesion_signaling"/>
</dbReference>
<dbReference type="GeneID" id="110989882"/>
<dbReference type="PANTHER" id="PTHR11640:SF31">
    <property type="entry name" value="IRREGULAR CHIASM C-ROUGHEST PROTEIN-RELATED"/>
    <property type="match status" value="1"/>
</dbReference>
<dbReference type="OMA" id="QFASARM"/>
<protein>
    <submittedName>
        <fullName evidence="11">Uncharacterized protein LOC110989882</fullName>
    </submittedName>
</protein>
<dbReference type="Proteomes" id="UP000694845">
    <property type="component" value="Unplaced"/>
</dbReference>
<organism evidence="10 11">
    <name type="scientific">Acanthaster planci</name>
    <name type="common">Crown-of-thorns starfish</name>
    <dbReference type="NCBI Taxonomy" id="133434"/>
    <lineage>
        <taxon>Eukaryota</taxon>
        <taxon>Metazoa</taxon>
        <taxon>Echinodermata</taxon>
        <taxon>Eleutherozoa</taxon>
        <taxon>Asterozoa</taxon>
        <taxon>Asteroidea</taxon>
        <taxon>Valvatacea</taxon>
        <taxon>Valvatida</taxon>
        <taxon>Acanthasteridae</taxon>
        <taxon>Acanthaster</taxon>
    </lineage>
</organism>
<dbReference type="Pfam" id="PF07679">
    <property type="entry name" value="I-set"/>
    <property type="match status" value="1"/>
</dbReference>
<feature type="signal peptide" evidence="8">
    <location>
        <begin position="1"/>
        <end position="21"/>
    </location>
</feature>
<evidence type="ECO:0000313" key="10">
    <source>
        <dbReference type="Proteomes" id="UP000694845"/>
    </source>
</evidence>
<dbReference type="PANTHER" id="PTHR11640">
    <property type="entry name" value="NEPHRIN"/>
    <property type="match status" value="1"/>
</dbReference>
<dbReference type="PROSITE" id="PS50835">
    <property type="entry name" value="IG_LIKE"/>
    <property type="match status" value="3"/>
</dbReference>
<feature type="domain" description="Ig-like" evidence="9">
    <location>
        <begin position="220"/>
        <end position="313"/>
    </location>
</feature>
<keyword evidence="8" id="KW-0732">Signal</keyword>
<dbReference type="InterPro" id="IPR036179">
    <property type="entry name" value="Ig-like_dom_sf"/>
</dbReference>
<evidence type="ECO:0000313" key="11">
    <source>
        <dbReference type="RefSeq" id="XP_022110264.1"/>
    </source>
</evidence>
<evidence type="ECO:0000256" key="3">
    <source>
        <dbReference type="ARBA" id="ARBA00023157"/>
    </source>
</evidence>
<dbReference type="KEGG" id="aplc:110989882"/>
<proteinExistence type="predicted"/>
<evidence type="ECO:0000256" key="1">
    <source>
        <dbReference type="ARBA" id="ARBA00004479"/>
    </source>
</evidence>
<dbReference type="InterPro" id="IPR003598">
    <property type="entry name" value="Ig_sub2"/>
</dbReference>
<evidence type="ECO:0000259" key="9">
    <source>
        <dbReference type="PROSITE" id="PS50835"/>
    </source>
</evidence>
<keyword evidence="5" id="KW-0393">Immunoglobulin domain</keyword>
<feature type="domain" description="Ig-like" evidence="9">
    <location>
        <begin position="131"/>
        <end position="207"/>
    </location>
</feature>
<dbReference type="InterPro" id="IPR003599">
    <property type="entry name" value="Ig_sub"/>
</dbReference>
<feature type="compositionally biased region" description="Pro residues" evidence="6">
    <location>
        <begin position="509"/>
        <end position="532"/>
    </location>
</feature>
<dbReference type="InterPro" id="IPR007110">
    <property type="entry name" value="Ig-like_dom"/>
</dbReference>
<feature type="domain" description="Ig-like" evidence="9">
    <location>
        <begin position="9"/>
        <end position="121"/>
    </location>
</feature>
<dbReference type="AlphaFoldDB" id="A0A8B7ZXX7"/>
<gene>
    <name evidence="11" type="primary">LOC110989882</name>
</gene>
<keyword evidence="7" id="KW-0812">Transmembrane</keyword>
<evidence type="ECO:0000256" key="2">
    <source>
        <dbReference type="ARBA" id="ARBA00023136"/>
    </source>
</evidence>
<name>A0A8B7ZXX7_ACAPL</name>
<keyword evidence="10" id="KW-1185">Reference proteome</keyword>
<comment type="subcellular location">
    <subcellularLocation>
        <location evidence="1">Membrane</location>
        <topology evidence="1">Single-pass type I membrane protein</topology>
    </subcellularLocation>
</comment>
<keyword evidence="7" id="KW-1133">Transmembrane helix</keyword>
<dbReference type="GO" id="GO:0005911">
    <property type="term" value="C:cell-cell junction"/>
    <property type="evidence" value="ECO:0007669"/>
    <property type="project" value="TreeGrafter"/>
</dbReference>